<dbReference type="CDD" id="cd02440">
    <property type="entry name" value="AdoMet_MTases"/>
    <property type="match status" value="1"/>
</dbReference>
<sequence length="317" mass="35954">MTDFSYTYFIFSHRLLAYNDTCTAWLLPVMFLNHVTSRLYCGFFTTFVYAYTSIITGSCSFSEIEKSTCSQENIFKKLYTCPETNSPAITDKYTTNRNLNELSKMTSLAVVPYDETNIPLHEKSVRHFHIAGHNFTIQQDYTGLGVSAMVWDSAIVLAEYLENHKHLVQDKKVLELGAGTGLTGLVAAALGADVTLTERAEALAHLNSSIRQNTQNRPWKISAKVLDWTKSVDPQGFSGFDVVLGSDIIYIEDTFEDLSRTVKSLAHDNSVHILLSCRIRYDRDLKFLDLLKVDFNVDEIFVDSQKKIQVFSVHRRS</sequence>
<dbReference type="PANTHER" id="PTHR14614:SF109">
    <property type="entry name" value="RIBOSOMAL LYSINE N-METHYLTRANSFERASE 5"/>
    <property type="match status" value="1"/>
</dbReference>
<accession>A0A8S3Z742</accession>
<comment type="caution">
    <text evidence="1">The sequence shown here is derived from an EMBL/GenBank/DDBJ whole genome shotgun (WGS) entry which is preliminary data.</text>
</comment>
<dbReference type="Pfam" id="PF10294">
    <property type="entry name" value="Methyltransf_16"/>
    <property type="match status" value="1"/>
</dbReference>
<dbReference type="AlphaFoldDB" id="A0A8S3Z742"/>
<keyword evidence="2" id="KW-1185">Reference proteome</keyword>
<dbReference type="Gene3D" id="3.40.50.150">
    <property type="entry name" value="Vaccinia Virus protein VP39"/>
    <property type="match status" value="1"/>
</dbReference>
<gene>
    <name evidence="1" type="ORF">CUNI_LOCUS9078</name>
</gene>
<dbReference type="OrthoDB" id="413520at2759"/>
<organism evidence="1 2">
    <name type="scientific">Candidula unifasciata</name>
    <dbReference type="NCBI Taxonomy" id="100452"/>
    <lineage>
        <taxon>Eukaryota</taxon>
        <taxon>Metazoa</taxon>
        <taxon>Spiralia</taxon>
        <taxon>Lophotrochozoa</taxon>
        <taxon>Mollusca</taxon>
        <taxon>Gastropoda</taxon>
        <taxon>Heterobranchia</taxon>
        <taxon>Euthyneura</taxon>
        <taxon>Panpulmonata</taxon>
        <taxon>Eupulmonata</taxon>
        <taxon>Stylommatophora</taxon>
        <taxon>Helicina</taxon>
        <taxon>Helicoidea</taxon>
        <taxon>Geomitridae</taxon>
        <taxon>Candidula</taxon>
    </lineage>
</organism>
<dbReference type="GO" id="GO:0032991">
    <property type="term" value="C:protein-containing complex"/>
    <property type="evidence" value="ECO:0007669"/>
    <property type="project" value="TreeGrafter"/>
</dbReference>
<reference evidence="1" key="1">
    <citation type="submission" date="2021-04" db="EMBL/GenBank/DDBJ databases">
        <authorList>
            <consortium name="Molecular Ecology Group"/>
        </authorList>
    </citation>
    <scope>NUCLEOTIDE SEQUENCE</scope>
</reference>
<dbReference type="Proteomes" id="UP000678393">
    <property type="component" value="Unassembled WGS sequence"/>
</dbReference>
<dbReference type="PANTHER" id="PTHR14614">
    <property type="entry name" value="HEPATOCELLULAR CARCINOMA-ASSOCIATED ANTIGEN"/>
    <property type="match status" value="1"/>
</dbReference>
<dbReference type="InterPro" id="IPR019410">
    <property type="entry name" value="Methyltransf_16"/>
</dbReference>
<proteinExistence type="predicted"/>
<evidence type="ECO:0000313" key="2">
    <source>
        <dbReference type="Proteomes" id="UP000678393"/>
    </source>
</evidence>
<dbReference type="EMBL" id="CAJHNH020001546">
    <property type="protein sequence ID" value="CAG5123520.1"/>
    <property type="molecule type" value="Genomic_DNA"/>
</dbReference>
<dbReference type="GO" id="GO:0005829">
    <property type="term" value="C:cytosol"/>
    <property type="evidence" value="ECO:0007669"/>
    <property type="project" value="TreeGrafter"/>
</dbReference>
<name>A0A8S3Z742_9EUPU</name>
<dbReference type="InterPro" id="IPR029063">
    <property type="entry name" value="SAM-dependent_MTases_sf"/>
</dbReference>
<dbReference type="SUPFAM" id="SSF53335">
    <property type="entry name" value="S-adenosyl-L-methionine-dependent methyltransferases"/>
    <property type="match status" value="1"/>
</dbReference>
<evidence type="ECO:0000313" key="1">
    <source>
        <dbReference type="EMBL" id="CAG5123520.1"/>
    </source>
</evidence>
<protein>
    <submittedName>
        <fullName evidence="1">Uncharacterized protein</fullName>
    </submittedName>
</protein>